<dbReference type="AlphaFoldDB" id="A0A917DIR4"/>
<protein>
    <submittedName>
        <fullName evidence="1">Uncharacterized protein</fullName>
    </submittedName>
</protein>
<sequence>MSKPVAIESLGDAAHETAPAHRYDHAIEADPEASNLVYHRCVTRPQKRVVERVNEGGVAIYVRKRPLICLLPGRTMNDDFSILIAD</sequence>
<dbReference type="EMBL" id="BMJJ01000016">
    <property type="protein sequence ID" value="GGD40537.1"/>
    <property type="molecule type" value="Genomic_DNA"/>
</dbReference>
<dbReference type="Proteomes" id="UP000613160">
    <property type="component" value="Unassembled WGS sequence"/>
</dbReference>
<comment type="caution">
    <text evidence="1">The sequence shown here is derived from an EMBL/GenBank/DDBJ whole genome shotgun (WGS) entry which is preliminary data.</text>
</comment>
<accession>A0A917DIR4</accession>
<evidence type="ECO:0000313" key="1">
    <source>
        <dbReference type="EMBL" id="GGD40537.1"/>
    </source>
</evidence>
<organism evidence="1 2">
    <name type="scientific">Aureimonas glaciei</name>
    <dbReference type="NCBI Taxonomy" id="1776957"/>
    <lineage>
        <taxon>Bacteria</taxon>
        <taxon>Pseudomonadati</taxon>
        <taxon>Pseudomonadota</taxon>
        <taxon>Alphaproteobacteria</taxon>
        <taxon>Hyphomicrobiales</taxon>
        <taxon>Aurantimonadaceae</taxon>
        <taxon>Aureimonas</taxon>
    </lineage>
</organism>
<proteinExistence type="predicted"/>
<keyword evidence="2" id="KW-1185">Reference proteome</keyword>
<gene>
    <name evidence="1" type="ORF">GCM10011335_49070</name>
</gene>
<evidence type="ECO:0000313" key="2">
    <source>
        <dbReference type="Proteomes" id="UP000613160"/>
    </source>
</evidence>
<reference evidence="1" key="2">
    <citation type="submission" date="2020-09" db="EMBL/GenBank/DDBJ databases">
        <authorList>
            <person name="Sun Q."/>
            <person name="Zhou Y."/>
        </authorList>
    </citation>
    <scope>NUCLEOTIDE SEQUENCE</scope>
    <source>
        <strain evidence="1">CGMCC 1.15493</strain>
    </source>
</reference>
<reference evidence="1" key="1">
    <citation type="journal article" date="2014" name="Int. J. Syst. Evol. Microbiol.">
        <title>Complete genome sequence of Corynebacterium casei LMG S-19264T (=DSM 44701T), isolated from a smear-ripened cheese.</title>
        <authorList>
            <consortium name="US DOE Joint Genome Institute (JGI-PGF)"/>
            <person name="Walter F."/>
            <person name="Albersmeier A."/>
            <person name="Kalinowski J."/>
            <person name="Ruckert C."/>
        </authorList>
    </citation>
    <scope>NUCLEOTIDE SEQUENCE</scope>
    <source>
        <strain evidence="1">CGMCC 1.15493</strain>
    </source>
</reference>
<name>A0A917DIR4_9HYPH</name>